<keyword evidence="3" id="KW-1185">Reference proteome</keyword>
<evidence type="ECO:0000313" key="3">
    <source>
        <dbReference type="Proteomes" id="UP000226192"/>
    </source>
</evidence>
<proteinExistence type="predicted"/>
<name>A0A2C5X8M1_9HYPO</name>
<gene>
    <name evidence="2" type="ORF">CDD81_347</name>
</gene>
<comment type="caution">
    <text evidence="2">The sequence shown here is derived from an EMBL/GenBank/DDBJ whole genome shotgun (WGS) entry which is preliminary data.</text>
</comment>
<protein>
    <recommendedName>
        <fullName evidence="4">AA1-like domain-containing protein</fullName>
    </recommendedName>
</protein>
<dbReference type="AlphaFoldDB" id="A0A2C5X8M1"/>
<accession>A0A2C5X8M1</accession>
<sequence>MKITAAFLVALSALAAASPVMNVQNDADMSTASGPEDQVTVRLRRRFEYTQKMDLIAGSCPKHTSPIPWSDNAKEWYGDEQYISYAEFNTTCHPSVVVHQRWLSANITLAEGEKCPKGMFPSKWHLGAMPAPTGWKTNPRIFTFTVFCNTTEDTESPYKSHFVY</sequence>
<feature type="chain" id="PRO_5012880450" description="AA1-like domain-containing protein" evidence="1">
    <location>
        <begin position="18"/>
        <end position="164"/>
    </location>
</feature>
<reference evidence="2 3" key="1">
    <citation type="submission" date="2017-06" db="EMBL/GenBank/DDBJ databases">
        <title>Ant-infecting Ophiocordyceps genomes reveal a high diversity of potential behavioral manipulation genes and a possible major role for enterotoxins.</title>
        <authorList>
            <person name="De Bekker C."/>
            <person name="Evans H.C."/>
            <person name="Brachmann A."/>
            <person name="Hughes D.P."/>
        </authorList>
    </citation>
    <scope>NUCLEOTIDE SEQUENCE [LARGE SCALE GENOMIC DNA]</scope>
    <source>
        <strain evidence="2 3">Map64</strain>
    </source>
</reference>
<dbReference type="OrthoDB" id="10350263at2759"/>
<feature type="signal peptide" evidence="1">
    <location>
        <begin position="1"/>
        <end position="17"/>
    </location>
</feature>
<dbReference type="EMBL" id="NJET01000103">
    <property type="protein sequence ID" value="PHH61439.1"/>
    <property type="molecule type" value="Genomic_DNA"/>
</dbReference>
<evidence type="ECO:0008006" key="4">
    <source>
        <dbReference type="Google" id="ProtNLM"/>
    </source>
</evidence>
<dbReference type="Proteomes" id="UP000226192">
    <property type="component" value="Unassembled WGS sequence"/>
</dbReference>
<organism evidence="2 3">
    <name type="scientific">Ophiocordyceps australis</name>
    <dbReference type="NCBI Taxonomy" id="1399860"/>
    <lineage>
        <taxon>Eukaryota</taxon>
        <taxon>Fungi</taxon>
        <taxon>Dikarya</taxon>
        <taxon>Ascomycota</taxon>
        <taxon>Pezizomycotina</taxon>
        <taxon>Sordariomycetes</taxon>
        <taxon>Hypocreomycetidae</taxon>
        <taxon>Hypocreales</taxon>
        <taxon>Ophiocordycipitaceae</taxon>
        <taxon>Ophiocordyceps</taxon>
    </lineage>
</organism>
<keyword evidence="1" id="KW-0732">Signal</keyword>
<evidence type="ECO:0000256" key="1">
    <source>
        <dbReference type="SAM" id="SignalP"/>
    </source>
</evidence>
<evidence type="ECO:0000313" key="2">
    <source>
        <dbReference type="EMBL" id="PHH61439.1"/>
    </source>
</evidence>